<dbReference type="SUPFAM" id="SSF46689">
    <property type="entry name" value="Homeodomain-like"/>
    <property type="match status" value="1"/>
</dbReference>
<feature type="region of interest" description="Disordered" evidence="5">
    <location>
        <begin position="214"/>
        <end position="239"/>
    </location>
</feature>
<feature type="domain" description="HTH tetR-type" evidence="6">
    <location>
        <begin position="31"/>
        <end position="91"/>
    </location>
</feature>
<gene>
    <name evidence="7" type="ORF">ACFO0K_12950</name>
</gene>
<organism evidence="7 8">
    <name type="scientific">Citricoccus alkalitolerans</name>
    <dbReference type="NCBI Taxonomy" id="246603"/>
    <lineage>
        <taxon>Bacteria</taxon>
        <taxon>Bacillati</taxon>
        <taxon>Actinomycetota</taxon>
        <taxon>Actinomycetes</taxon>
        <taxon>Micrococcales</taxon>
        <taxon>Micrococcaceae</taxon>
        <taxon>Citricoccus</taxon>
    </lineage>
</organism>
<dbReference type="Gene3D" id="1.10.357.10">
    <property type="entry name" value="Tetracycline Repressor, domain 2"/>
    <property type="match status" value="1"/>
</dbReference>
<dbReference type="Proteomes" id="UP001595965">
    <property type="component" value="Unassembled WGS sequence"/>
</dbReference>
<feature type="DNA-binding region" description="H-T-H motif" evidence="4">
    <location>
        <begin position="54"/>
        <end position="73"/>
    </location>
</feature>
<evidence type="ECO:0000256" key="5">
    <source>
        <dbReference type="SAM" id="MobiDB-lite"/>
    </source>
</evidence>
<keyword evidence="2 4" id="KW-0238">DNA-binding</keyword>
<keyword evidence="8" id="KW-1185">Reference proteome</keyword>
<dbReference type="Pfam" id="PF00440">
    <property type="entry name" value="TetR_N"/>
    <property type="match status" value="1"/>
</dbReference>
<evidence type="ECO:0000256" key="3">
    <source>
        <dbReference type="ARBA" id="ARBA00023163"/>
    </source>
</evidence>
<dbReference type="PROSITE" id="PS50977">
    <property type="entry name" value="HTH_TETR_2"/>
    <property type="match status" value="1"/>
</dbReference>
<dbReference type="InterPro" id="IPR004111">
    <property type="entry name" value="Repressor_TetR_C"/>
</dbReference>
<evidence type="ECO:0000256" key="1">
    <source>
        <dbReference type="ARBA" id="ARBA00023015"/>
    </source>
</evidence>
<evidence type="ECO:0000259" key="6">
    <source>
        <dbReference type="PROSITE" id="PS50977"/>
    </source>
</evidence>
<comment type="caution">
    <text evidence="7">The sequence shown here is derived from an EMBL/GenBank/DDBJ whole genome shotgun (WGS) entry which is preliminary data.</text>
</comment>
<dbReference type="Pfam" id="PF02909">
    <property type="entry name" value="TetR_C_1"/>
    <property type="match status" value="1"/>
</dbReference>
<keyword evidence="3" id="KW-0804">Transcription</keyword>
<dbReference type="PANTHER" id="PTHR30055">
    <property type="entry name" value="HTH-TYPE TRANSCRIPTIONAL REGULATOR RUTR"/>
    <property type="match status" value="1"/>
</dbReference>
<accession>A0ABV8XYC9</accession>
<dbReference type="InterPro" id="IPR009057">
    <property type="entry name" value="Homeodomain-like_sf"/>
</dbReference>
<dbReference type="RefSeq" id="WP_344226227.1">
    <property type="nucleotide sequence ID" value="NZ_BAAALH010000001.1"/>
</dbReference>
<evidence type="ECO:0000256" key="2">
    <source>
        <dbReference type="ARBA" id="ARBA00023125"/>
    </source>
</evidence>
<dbReference type="InterPro" id="IPR001647">
    <property type="entry name" value="HTH_TetR"/>
</dbReference>
<evidence type="ECO:0000313" key="8">
    <source>
        <dbReference type="Proteomes" id="UP001595965"/>
    </source>
</evidence>
<dbReference type="InterPro" id="IPR050109">
    <property type="entry name" value="HTH-type_TetR-like_transc_reg"/>
</dbReference>
<evidence type="ECO:0000256" key="4">
    <source>
        <dbReference type="PROSITE-ProRule" id="PRU00335"/>
    </source>
</evidence>
<reference evidence="8" key="1">
    <citation type="journal article" date="2019" name="Int. J. Syst. Evol. Microbiol.">
        <title>The Global Catalogue of Microorganisms (GCM) 10K type strain sequencing project: providing services to taxonomists for standard genome sequencing and annotation.</title>
        <authorList>
            <consortium name="The Broad Institute Genomics Platform"/>
            <consortium name="The Broad Institute Genome Sequencing Center for Infectious Disease"/>
            <person name="Wu L."/>
            <person name="Ma J."/>
        </authorList>
    </citation>
    <scope>NUCLEOTIDE SEQUENCE [LARGE SCALE GENOMIC DNA]</scope>
    <source>
        <strain evidence="8">CGMCC 1.12125</strain>
    </source>
</reference>
<dbReference type="PANTHER" id="PTHR30055:SF151">
    <property type="entry name" value="TRANSCRIPTIONAL REGULATORY PROTEIN"/>
    <property type="match status" value="1"/>
</dbReference>
<proteinExistence type="predicted"/>
<name>A0ABV8XYC9_9MICC</name>
<evidence type="ECO:0000313" key="7">
    <source>
        <dbReference type="EMBL" id="MFC4430579.1"/>
    </source>
</evidence>
<keyword evidence="1" id="KW-0805">Transcription regulation</keyword>
<sequence>MGNETTEGGLPRAVAAAWGLLETPQRGPARGLNHRRIAEAAVRIADDEGLAAVTMASVARSLGFTTMSLYRYVSSKDELLRLMQNAAVEIPVETRLPDTWPEGIKTWADMVRLSYRSHPWLMDLPRDQAAVLMPNTMRAAELGLATLAGLDLDDAEKLGVILLISQHVMSMVELERSLAVEGGLSLTAEGLERLATVMTAEEFPHLAAMVSTGGFSEDTPAGADRPDRADPELAGLTDSTDPADVEVEYALGLELITAGIDALFARRGNAAATNSTARTAAREQSSP</sequence>
<protein>
    <submittedName>
        <fullName evidence="7">TetR/AcrR family transcriptional regulator</fullName>
    </submittedName>
</protein>
<dbReference type="SUPFAM" id="SSF48498">
    <property type="entry name" value="Tetracyclin repressor-like, C-terminal domain"/>
    <property type="match status" value="1"/>
</dbReference>
<dbReference type="Gene3D" id="1.10.10.60">
    <property type="entry name" value="Homeodomain-like"/>
    <property type="match status" value="1"/>
</dbReference>
<dbReference type="InterPro" id="IPR036271">
    <property type="entry name" value="Tet_transcr_reg_TetR-rel_C_sf"/>
</dbReference>
<dbReference type="EMBL" id="JBHSEN010000002">
    <property type="protein sequence ID" value="MFC4430579.1"/>
    <property type="molecule type" value="Genomic_DNA"/>
</dbReference>